<evidence type="ECO:0000313" key="2">
    <source>
        <dbReference type="Proteomes" id="UP000297239"/>
    </source>
</evidence>
<proteinExistence type="predicted"/>
<dbReference type="AlphaFoldDB" id="A0A6N4Q7H2"/>
<evidence type="ECO:0008006" key="3">
    <source>
        <dbReference type="Google" id="ProtNLM"/>
    </source>
</evidence>
<accession>A0A6N4Q7H2</accession>
<dbReference type="EMBL" id="RQFF01000037">
    <property type="protein sequence ID" value="TGK66637.1"/>
    <property type="molecule type" value="Genomic_DNA"/>
</dbReference>
<keyword evidence="2" id="KW-1185">Reference proteome</keyword>
<sequence length="213" mass="24279">MKLFLNVNLVFIFTFILSCNLHYFSLAKKNSPSVHTNDTSMKGKIRFNLIRSEEGGKTNLYNSSVVEYELAKSKLFVLSKTSKLDLTYTTTTGYNHAGISVVLFLITFGVFPSFEESHSSVTFTIYDKENRTIIRDYTYPIRGRRIISWLTIPFYIVLPIVSKSFDGGGNDAISNASIRLLVEAFETDFVNDCKENPLFLEKMLSLSRDMIEL</sequence>
<protein>
    <recommendedName>
        <fullName evidence="3">Lipoprotein</fullName>
    </recommendedName>
</protein>
<comment type="caution">
    <text evidence="1">The sequence shown here is derived from an EMBL/GenBank/DDBJ whole genome shotgun (WGS) entry which is preliminary data.</text>
</comment>
<dbReference type="Proteomes" id="UP000297239">
    <property type="component" value="Unassembled WGS sequence"/>
</dbReference>
<gene>
    <name evidence="1" type="ORF">EHQ18_15990</name>
</gene>
<organism evidence="1 2">
    <name type="scientific">Leptospira kanakyensis</name>
    <dbReference type="NCBI Taxonomy" id="2484968"/>
    <lineage>
        <taxon>Bacteria</taxon>
        <taxon>Pseudomonadati</taxon>
        <taxon>Spirochaetota</taxon>
        <taxon>Spirochaetia</taxon>
        <taxon>Leptospirales</taxon>
        <taxon>Leptospiraceae</taxon>
        <taxon>Leptospira</taxon>
    </lineage>
</organism>
<dbReference type="PROSITE" id="PS51257">
    <property type="entry name" value="PROKAR_LIPOPROTEIN"/>
    <property type="match status" value="1"/>
</dbReference>
<dbReference type="OrthoDB" id="344123at2"/>
<dbReference type="RefSeq" id="WP_135637249.1">
    <property type="nucleotide sequence ID" value="NZ_RQFE01000031.1"/>
</dbReference>
<name>A0A6N4Q7H2_9LEPT</name>
<evidence type="ECO:0000313" key="1">
    <source>
        <dbReference type="EMBL" id="TGK66637.1"/>
    </source>
</evidence>
<reference evidence="1" key="1">
    <citation type="journal article" date="2019" name="PLoS Negl. Trop. Dis.">
        <title>Revisiting the worldwide diversity of Leptospira species in the environment.</title>
        <authorList>
            <person name="Vincent A.T."/>
            <person name="Schiettekatte O."/>
            <person name="Bourhy P."/>
            <person name="Veyrier F.J."/>
            <person name="Picardeau M."/>
        </authorList>
    </citation>
    <scope>NUCLEOTIDE SEQUENCE [LARGE SCALE GENOMIC DNA]</scope>
    <source>
        <strain evidence="1">201800293</strain>
    </source>
</reference>